<evidence type="ECO:0000313" key="2">
    <source>
        <dbReference type="EMBL" id="KAF4726623.1"/>
    </source>
</evidence>
<comment type="caution">
    <text evidence="2">The sequence shown here is derived from an EMBL/GenBank/DDBJ whole genome shotgun (WGS) entry which is preliminary data.</text>
</comment>
<keyword evidence="3" id="KW-1185">Reference proteome</keyword>
<feature type="compositionally biased region" description="Basic and acidic residues" evidence="1">
    <location>
        <begin position="84"/>
        <end position="104"/>
    </location>
</feature>
<feature type="region of interest" description="Disordered" evidence="1">
    <location>
        <begin position="393"/>
        <end position="449"/>
    </location>
</feature>
<dbReference type="AlphaFoldDB" id="A0A7J6S1K3"/>
<sequence>MATPEGSHDIPDNDRDQADAPGAGNDATIQRARRRQQPAGEVEFDAPPEPPTEEELRREEEDREEPRGRPDGFVSLGEESDEESDHRPQESPREEEPGRTLQESIERLVEEQRELRKQLLEQQNKLARDLIDAIQEVRRDQDTGREFEPAIKRRRESERSASPLEKSVHLAPREEREKKRSFRALPRNVARVNLCQCESKAELMAHMEHQELILTAYGMGDYSEKDGSFAPHAELEILLLSKVAESLREIRLATEAQTWIREQRVPRWAGLKEMLRWRHCRRHHLQDYFHKAVAEFRCDNSGQIESFLAQLRRAYTLLVSVYTDDVSERKRLVRQAIGALPNLVERDVIQKLQDLARERGDCRDWEEEVRSLTELETTIREAALTDEAAYRTRRERKADLSSGGKHPPSGQGRNRDQVRATGAQSSRSPRKSAQSKEDREKASASARDGERERFAKRFGLCLFVTAPWNYKEARIYNDFGSDDLLAQIDKKGRTYYLLGYENRSKGEDWSKKLSRIIASTRAESTP</sequence>
<feature type="compositionally biased region" description="Basic and acidic residues" evidence="1">
    <location>
        <begin position="54"/>
        <end position="70"/>
    </location>
</feature>
<gene>
    <name evidence="2" type="ORF">FOZ63_008964</name>
</gene>
<name>A0A7J6S1K3_PEROL</name>
<feature type="region of interest" description="Disordered" evidence="1">
    <location>
        <begin position="140"/>
        <end position="179"/>
    </location>
</feature>
<feature type="compositionally biased region" description="Basic and acidic residues" evidence="1">
    <location>
        <begin position="1"/>
        <end position="18"/>
    </location>
</feature>
<dbReference type="Proteomes" id="UP000553632">
    <property type="component" value="Unassembled WGS sequence"/>
</dbReference>
<protein>
    <submittedName>
        <fullName evidence="2">Uncharacterized protein</fullName>
    </submittedName>
</protein>
<feature type="region of interest" description="Disordered" evidence="1">
    <location>
        <begin position="1"/>
        <end position="104"/>
    </location>
</feature>
<feature type="compositionally biased region" description="Basic and acidic residues" evidence="1">
    <location>
        <begin position="434"/>
        <end position="449"/>
    </location>
</feature>
<evidence type="ECO:0000256" key="1">
    <source>
        <dbReference type="SAM" id="MobiDB-lite"/>
    </source>
</evidence>
<accession>A0A7J6S1K3</accession>
<evidence type="ECO:0000313" key="3">
    <source>
        <dbReference type="Proteomes" id="UP000553632"/>
    </source>
</evidence>
<feature type="compositionally biased region" description="Basic and acidic residues" evidence="1">
    <location>
        <begin position="140"/>
        <end position="159"/>
    </location>
</feature>
<organism evidence="2 3">
    <name type="scientific">Perkinsus olseni</name>
    <name type="common">Perkinsus atlanticus</name>
    <dbReference type="NCBI Taxonomy" id="32597"/>
    <lineage>
        <taxon>Eukaryota</taxon>
        <taxon>Sar</taxon>
        <taxon>Alveolata</taxon>
        <taxon>Perkinsozoa</taxon>
        <taxon>Perkinsea</taxon>
        <taxon>Perkinsida</taxon>
        <taxon>Perkinsidae</taxon>
        <taxon>Perkinsus</taxon>
    </lineage>
</organism>
<feature type="compositionally biased region" description="Basic and acidic residues" evidence="1">
    <location>
        <begin position="166"/>
        <end position="178"/>
    </location>
</feature>
<dbReference type="EMBL" id="JABANO010021551">
    <property type="protein sequence ID" value="KAF4726623.1"/>
    <property type="molecule type" value="Genomic_DNA"/>
</dbReference>
<reference evidence="2 3" key="1">
    <citation type="submission" date="2020-04" db="EMBL/GenBank/DDBJ databases">
        <title>Perkinsus olseni comparative genomics.</title>
        <authorList>
            <person name="Bogema D.R."/>
        </authorList>
    </citation>
    <scope>NUCLEOTIDE SEQUENCE [LARGE SCALE GENOMIC DNA]</scope>
    <source>
        <strain evidence="2 3">ATCC PRA-207</strain>
    </source>
</reference>
<proteinExistence type="predicted"/>